<dbReference type="Gene3D" id="3.90.180.10">
    <property type="entry name" value="Medium-chain alcohol dehydrogenases, catalytic domain"/>
    <property type="match status" value="1"/>
</dbReference>
<sequence>MEATKLGFLWLVCVLFSLSVLSLSLSLSLFSLLSSLFSLSSLSSLFSLLSLSLSLSLSSTCGQGSASECPVSSDRLPADQLVLGLVPHNGTSTTFAEHCLVPEWRASANHHLVCQYATRLGGHVTATARTSKDKLYLSSQKQLVAVAEHSGSLADRSQELTGGLGYNVIFAEQWRRESDVTRRAPGAMDRSDSATTLESEEDGPEDGAGGASLPLLTDLLACLAVGGVLVVEERLRLTEAEEELLVDAGATVQYYSPFLWTQGTAFQGHLLHMLQDIVRLVAQDLVQPHLERTVSLAELAAQWSDLTHAHRGPGSLVSAAPKMNRAAQLGNPILPLVPTAAPSAHGTCTRTYPYMYIQPAEQNTSTATSKTTLPWLDVCAALPFLTIPCRLLKVTADHCHIGALPAPTPYHQAAAAVLFSLVTLQWLLFLSLSLFLSFSLFLSRSFSPVSLMVV</sequence>
<dbReference type="RefSeq" id="XP_001742661.1">
    <property type="nucleotide sequence ID" value="XM_001742609.1"/>
</dbReference>
<evidence type="ECO:0000256" key="1">
    <source>
        <dbReference type="SAM" id="MobiDB-lite"/>
    </source>
</evidence>
<evidence type="ECO:0000313" key="3">
    <source>
        <dbReference type="EMBL" id="EDQ92899.1"/>
    </source>
</evidence>
<keyword evidence="2" id="KW-1133">Transmembrane helix</keyword>
<gene>
    <name evidence="3" type="ORF">MONBRDRAFT_22127</name>
</gene>
<dbReference type="STRING" id="81824.A9UPM9"/>
<organism evidence="3 4">
    <name type="scientific">Monosiga brevicollis</name>
    <name type="common">Choanoflagellate</name>
    <dbReference type="NCBI Taxonomy" id="81824"/>
    <lineage>
        <taxon>Eukaryota</taxon>
        <taxon>Choanoflagellata</taxon>
        <taxon>Craspedida</taxon>
        <taxon>Salpingoecidae</taxon>
        <taxon>Monosiga</taxon>
    </lineage>
</organism>
<dbReference type="EMBL" id="CH991543">
    <property type="protein sequence ID" value="EDQ92899.1"/>
    <property type="molecule type" value="Genomic_DNA"/>
</dbReference>
<feature type="region of interest" description="Disordered" evidence="1">
    <location>
        <begin position="180"/>
        <end position="210"/>
    </location>
</feature>
<dbReference type="PANTHER" id="PTHR44461">
    <property type="entry name" value="QUINONE OXIDOREDUCTASE-LIKE PROTEIN 1"/>
    <property type="match status" value="1"/>
</dbReference>
<dbReference type="Proteomes" id="UP000001357">
    <property type="component" value="Unassembled WGS sequence"/>
</dbReference>
<dbReference type="GeneID" id="5887864"/>
<dbReference type="InterPro" id="IPR042633">
    <property type="entry name" value="CRYZL1"/>
</dbReference>
<feature type="transmembrane region" description="Helical" evidence="2">
    <location>
        <begin position="413"/>
        <end position="442"/>
    </location>
</feature>
<dbReference type="PANTHER" id="PTHR44461:SF1">
    <property type="entry name" value="QUINONE OXIDOREDUCTASE-LIKE PROTEIN 1"/>
    <property type="match status" value="1"/>
</dbReference>
<evidence type="ECO:0000256" key="2">
    <source>
        <dbReference type="SAM" id="Phobius"/>
    </source>
</evidence>
<keyword evidence="2" id="KW-0812">Transmembrane</keyword>
<reference evidence="3 4" key="1">
    <citation type="journal article" date="2008" name="Nature">
        <title>The genome of the choanoflagellate Monosiga brevicollis and the origin of metazoans.</title>
        <authorList>
            <consortium name="JGI Sequencing"/>
            <person name="King N."/>
            <person name="Westbrook M.J."/>
            <person name="Young S.L."/>
            <person name="Kuo A."/>
            <person name="Abedin M."/>
            <person name="Chapman J."/>
            <person name="Fairclough S."/>
            <person name="Hellsten U."/>
            <person name="Isogai Y."/>
            <person name="Letunic I."/>
            <person name="Marr M."/>
            <person name="Pincus D."/>
            <person name="Putnam N."/>
            <person name="Rokas A."/>
            <person name="Wright K.J."/>
            <person name="Zuzow R."/>
            <person name="Dirks W."/>
            <person name="Good M."/>
            <person name="Goodstein D."/>
            <person name="Lemons D."/>
            <person name="Li W."/>
            <person name="Lyons J.B."/>
            <person name="Morris A."/>
            <person name="Nichols S."/>
            <person name="Richter D.J."/>
            <person name="Salamov A."/>
            <person name="Bork P."/>
            <person name="Lim W.A."/>
            <person name="Manning G."/>
            <person name="Miller W.T."/>
            <person name="McGinnis W."/>
            <person name="Shapiro H."/>
            <person name="Tjian R."/>
            <person name="Grigoriev I.V."/>
            <person name="Rokhsar D."/>
        </authorList>
    </citation>
    <scope>NUCLEOTIDE SEQUENCE [LARGE SCALE GENOMIC DNA]</scope>
    <source>
        <strain evidence="4">MX1 / ATCC 50154</strain>
    </source>
</reference>
<keyword evidence="4" id="KW-1185">Reference proteome</keyword>
<dbReference type="InParanoid" id="A9UPM9"/>
<dbReference type="Gene3D" id="3.40.50.720">
    <property type="entry name" value="NAD(P)-binding Rossmann-like Domain"/>
    <property type="match status" value="1"/>
</dbReference>
<feature type="transmembrane region" description="Helical" evidence="2">
    <location>
        <begin position="6"/>
        <end position="29"/>
    </location>
</feature>
<accession>A9UPM9</accession>
<protein>
    <submittedName>
        <fullName evidence="3">Uncharacterized protein</fullName>
    </submittedName>
</protein>
<evidence type="ECO:0000313" key="4">
    <source>
        <dbReference type="Proteomes" id="UP000001357"/>
    </source>
</evidence>
<name>A9UPM9_MONBE</name>
<dbReference type="KEGG" id="mbr:MONBRDRAFT_22127"/>
<keyword evidence="2" id="KW-0472">Membrane</keyword>
<dbReference type="AlphaFoldDB" id="A9UPM9"/>
<proteinExistence type="predicted"/>